<dbReference type="Pfam" id="PF13577">
    <property type="entry name" value="SnoaL_4"/>
    <property type="match status" value="1"/>
</dbReference>
<dbReference type="AlphaFoldDB" id="A0A346XYT1"/>
<organism evidence="4 5">
    <name type="scientific">Euzebya pacifica</name>
    <dbReference type="NCBI Taxonomy" id="1608957"/>
    <lineage>
        <taxon>Bacteria</taxon>
        <taxon>Bacillati</taxon>
        <taxon>Actinomycetota</taxon>
        <taxon>Nitriliruptoria</taxon>
        <taxon>Euzebyales</taxon>
    </lineage>
</organism>
<evidence type="ECO:0000313" key="4">
    <source>
        <dbReference type="EMBL" id="AXV07378.1"/>
    </source>
</evidence>
<reference evidence="4 5" key="1">
    <citation type="submission" date="2018-09" db="EMBL/GenBank/DDBJ databases">
        <title>Complete genome sequence of Euzebya sp. DY32-46 isolated from seawater of Pacific Ocean.</title>
        <authorList>
            <person name="Xu L."/>
            <person name="Wu Y.-H."/>
            <person name="Xu X.-W."/>
        </authorList>
    </citation>
    <scope>NUCLEOTIDE SEQUENCE [LARGE SCALE GENOMIC DNA]</scope>
    <source>
        <strain evidence="4 5">DY32-46</strain>
    </source>
</reference>
<dbReference type="Proteomes" id="UP000264006">
    <property type="component" value="Chromosome"/>
</dbReference>
<feature type="region of interest" description="Disordered" evidence="1">
    <location>
        <begin position="33"/>
        <end position="54"/>
    </location>
</feature>
<evidence type="ECO:0000256" key="1">
    <source>
        <dbReference type="SAM" id="MobiDB-lite"/>
    </source>
</evidence>
<dbReference type="InterPro" id="IPR037401">
    <property type="entry name" value="SnoaL-like"/>
</dbReference>
<name>A0A346XYT1_9ACTN</name>
<dbReference type="OrthoDB" id="7605094at2"/>
<evidence type="ECO:0000259" key="3">
    <source>
        <dbReference type="Pfam" id="PF13577"/>
    </source>
</evidence>
<feature type="chain" id="PRO_5038530413" description="SnoaL-like domain-containing protein" evidence="2">
    <location>
        <begin position="32"/>
        <end position="189"/>
    </location>
</feature>
<keyword evidence="2" id="KW-0732">Signal</keyword>
<proteinExistence type="predicted"/>
<feature type="domain" description="SnoaL-like" evidence="3">
    <location>
        <begin position="55"/>
        <end position="181"/>
    </location>
</feature>
<sequence length="189" mass="21113">MVNIRFRPLALLAVTLVASLALLFVVAPQTAESSTADRGGHGQSQSQSQGPKIDSQDVLDTLYQWAEAYDENDPDLMRDAFTDDATFVYASPAFEEPLVFEGIEELMGLFIDALESQHDQRRHVMSNSRIERIDRRTVQVTSYLTLLVVADPADGPIVQSTGVYRDTLVLERDGKWRIQVRDLQLDTAA</sequence>
<feature type="signal peptide" evidence="2">
    <location>
        <begin position="1"/>
        <end position="31"/>
    </location>
</feature>
<dbReference type="RefSeq" id="WP_114591880.1">
    <property type="nucleotide sequence ID" value="NZ_CP031165.1"/>
</dbReference>
<dbReference type="CDD" id="cd00531">
    <property type="entry name" value="NTF2_like"/>
    <property type="match status" value="1"/>
</dbReference>
<dbReference type="Gene3D" id="3.10.450.50">
    <property type="match status" value="1"/>
</dbReference>
<gene>
    <name evidence="4" type="ORF">DVS28_a2699</name>
</gene>
<dbReference type="EMBL" id="CP031165">
    <property type="protein sequence ID" value="AXV07378.1"/>
    <property type="molecule type" value="Genomic_DNA"/>
</dbReference>
<accession>A0A346XYT1</accession>
<keyword evidence="5" id="KW-1185">Reference proteome</keyword>
<dbReference type="KEGG" id="euz:DVS28_a2699"/>
<dbReference type="InterPro" id="IPR032710">
    <property type="entry name" value="NTF2-like_dom_sf"/>
</dbReference>
<evidence type="ECO:0000256" key="2">
    <source>
        <dbReference type="SAM" id="SignalP"/>
    </source>
</evidence>
<evidence type="ECO:0000313" key="5">
    <source>
        <dbReference type="Proteomes" id="UP000264006"/>
    </source>
</evidence>
<protein>
    <recommendedName>
        <fullName evidence="3">SnoaL-like domain-containing protein</fullName>
    </recommendedName>
</protein>
<dbReference type="SUPFAM" id="SSF54427">
    <property type="entry name" value="NTF2-like"/>
    <property type="match status" value="1"/>
</dbReference>